<feature type="domain" description="C3H1-type" evidence="6">
    <location>
        <begin position="177"/>
        <end position="204"/>
    </location>
</feature>
<dbReference type="PANTHER" id="PTHR36886:SF8">
    <property type="entry name" value="ZINC FINGER CCCH DOMAIN-CONTAINING PROTEIN 38"/>
    <property type="match status" value="1"/>
</dbReference>
<evidence type="ECO:0000256" key="3">
    <source>
        <dbReference type="ARBA" id="ARBA00022833"/>
    </source>
</evidence>
<feature type="compositionally biased region" description="Basic and acidic residues" evidence="5">
    <location>
        <begin position="162"/>
        <end position="173"/>
    </location>
</feature>
<feature type="compositionally biased region" description="Polar residues" evidence="5">
    <location>
        <begin position="142"/>
        <end position="156"/>
    </location>
</feature>
<keyword evidence="2 4" id="KW-0863">Zinc-finger</keyword>
<dbReference type="PROSITE" id="PS50103">
    <property type="entry name" value="ZF_C3H1"/>
    <property type="match status" value="2"/>
</dbReference>
<sequence>MSGKRRRHNSKWDLKEEPPVSPKKMDYRAWSGRADMPTYDSRIQPRRGSADASHINGQRWSSVEDKNVPKRHDLESSSREFMVANRSLPRDGIGSADGGRKLDPVPWDRDGSYSTRMSPGLDEWRKRNRSRSPRNKSDRSPGSRSRNWRISTSRSRSPVHGSRKDSGIYDKTRSRTGVSSQLCKEFAVGRCRRGTDCRFLHQGDQQYNDNWESRHKKIGSTREYSERNRSSEICNNFQRGTCRWGASCRYIHSDVPGKVYPKEAAATGENDQRKRDLSLELVGEGESHRRTVPSDPRITDWSLNNRWEHKSGEERKLWDDQTKHNLLSIDQKQLPPLESSVKLGMREPRASEIFIGNTNMSPDWNYQAQSSNQVTDDRSKETYAASSLIHNEPLVASRQLDQSLNASVQMYQLSATQRPGTDESCLRIDNFRENGLLYNNNDNINKTVGLLTDSYIHPDTVQKQTIGQNNHKPCAMVPQMSSVGQNQLGFPSDPRKAANIISSLMKPLSEEGKPVNHPPVTDANTLQVTSANPPVTAMVSGEHLRQLNDLSASLAQIFEAGKQLPQIFTAFNTHQGVDMTSVQSLASLGDQATPFLSSLSVGSQKHYDPISDSIEPKKPDSNEKQVHLSDVVADDSTKVTSSSLPPPSVAVVPNGTVLHNASSSGGFHESHQTSLLEPAESSKVKDSSKLREDGEKEKVSDESKKGKGKDPHEDEHLENREGGTKDGENKKSKEPKGLRAFKFALVEHVKELLKPTWKDGQIGKEAYKTIVKKAVDKVTSTMQGASIPQSQEKIDHYLSFAQPKLTKLVQAYVEKEKEKEEKEKEKARKAP</sequence>
<feature type="zinc finger region" description="C3H1-type" evidence="4">
    <location>
        <begin position="228"/>
        <end position="255"/>
    </location>
</feature>
<proteinExistence type="predicted"/>
<evidence type="ECO:0000313" key="8">
    <source>
        <dbReference type="Proteomes" id="UP001634007"/>
    </source>
</evidence>
<feature type="region of interest" description="Disordered" evidence="5">
    <location>
        <begin position="1"/>
        <end position="174"/>
    </location>
</feature>
<dbReference type="PANTHER" id="PTHR36886">
    <property type="entry name" value="PROTEIN FRIGIDA-ESSENTIAL 1"/>
    <property type="match status" value="1"/>
</dbReference>
<comment type="caution">
    <text evidence="7">The sequence shown here is derived from an EMBL/GenBank/DDBJ whole genome shotgun (WGS) entry which is preliminary data.</text>
</comment>
<dbReference type="InterPro" id="IPR052650">
    <property type="entry name" value="Zinc_finger_CCCH"/>
</dbReference>
<dbReference type="InterPro" id="IPR057031">
    <property type="entry name" value="SFR19-like_C"/>
</dbReference>
<dbReference type="Gene3D" id="4.10.1000.10">
    <property type="entry name" value="Zinc finger, CCCH-type"/>
    <property type="match status" value="2"/>
</dbReference>
<feature type="compositionally biased region" description="Basic and acidic residues" evidence="5">
    <location>
        <begin position="62"/>
        <end position="78"/>
    </location>
</feature>
<dbReference type="InterPro" id="IPR036855">
    <property type="entry name" value="Znf_CCCH_sf"/>
</dbReference>
<evidence type="ECO:0000256" key="4">
    <source>
        <dbReference type="PROSITE-ProRule" id="PRU00723"/>
    </source>
</evidence>
<organism evidence="7 8">
    <name type="scientific">Eucalyptus globulus</name>
    <name type="common">Tasmanian blue gum</name>
    <dbReference type="NCBI Taxonomy" id="34317"/>
    <lineage>
        <taxon>Eukaryota</taxon>
        <taxon>Viridiplantae</taxon>
        <taxon>Streptophyta</taxon>
        <taxon>Embryophyta</taxon>
        <taxon>Tracheophyta</taxon>
        <taxon>Spermatophyta</taxon>
        <taxon>Magnoliopsida</taxon>
        <taxon>eudicotyledons</taxon>
        <taxon>Gunneridae</taxon>
        <taxon>Pentapetalae</taxon>
        <taxon>rosids</taxon>
        <taxon>malvids</taxon>
        <taxon>Myrtales</taxon>
        <taxon>Myrtaceae</taxon>
        <taxon>Myrtoideae</taxon>
        <taxon>Eucalypteae</taxon>
        <taxon>Eucalyptus</taxon>
    </lineage>
</organism>
<dbReference type="SUPFAM" id="SSF90229">
    <property type="entry name" value="CCCH zinc finger"/>
    <property type="match status" value="2"/>
</dbReference>
<dbReference type="GO" id="GO:0008270">
    <property type="term" value="F:zinc ion binding"/>
    <property type="evidence" value="ECO:0007669"/>
    <property type="project" value="UniProtKB-KW"/>
</dbReference>
<feature type="compositionally biased region" description="Low complexity" evidence="5">
    <location>
        <begin position="639"/>
        <end position="653"/>
    </location>
</feature>
<feature type="domain" description="C3H1-type" evidence="6">
    <location>
        <begin position="228"/>
        <end position="255"/>
    </location>
</feature>
<feature type="compositionally biased region" description="Basic and acidic residues" evidence="5">
    <location>
        <begin position="680"/>
        <end position="737"/>
    </location>
</feature>
<dbReference type="Proteomes" id="UP001634007">
    <property type="component" value="Unassembled WGS sequence"/>
</dbReference>
<evidence type="ECO:0000256" key="5">
    <source>
        <dbReference type="SAM" id="MobiDB-lite"/>
    </source>
</evidence>
<dbReference type="Pfam" id="PF18044">
    <property type="entry name" value="zf-CCCH_4"/>
    <property type="match status" value="1"/>
</dbReference>
<evidence type="ECO:0000259" key="6">
    <source>
        <dbReference type="PROSITE" id="PS50103"/>
    </source>
</evidence>
<accession>A0ABD3J4V1</accession>
<gene>
    <name evidence="7" type="ORF">ACJRO7_033924</name>
</gene>
<feature type="compositionally biased region" description="Basic and acidic residues" evidence="5">
    <location>
        <begin position="98"/>
        <end position="111"/>
    </location>
</feature>
<dbReference type="Pfam" id="PF00642">
    <property type="entry name" value="zf-CCCH"/>
    <property type="match status" value="1"/>
</dbReference>
<name>A0ABD3J4V1_EUCGL</name>
<dbReference type="AlphaFoldDB" id="A0ABD3J4V1"/>
<dbReference type="EMBL" id="JBJKBG010000009">
    <property type="protein sequence ID" value="KAL3721503.1"/>
    <property type="molecule type" value="Genomic_DNA"/>
</dbReference>
<feature type="compositionally biased region" description="Basic and acidic residues" evidence="5">
    <location>
        <begin position="10"/>
        <end position="27"/>
    </location>
</feature>
<protein>
    <recommendedName>
        <fullName evidence="6">C3H1-type domain-containing protein</fullName>
    </recommendedName>
</protein>
<evidence type="ECO:0000256" key="2">
    <source>
        <dbReference type="ARBA" id="ARBA00022771"/>
    </source>
</evidence>
<evidence type="ECO:0000313" key="7">
    <source>
        <dbReference type="EMBL" id="KAL3721504.1"/>
    </source>
</evidence>
<reference evidence="7 8" key="1">
    <citation type="submission" date="2024-11" db="EMBL/GenBank/DDBJ databases">
        <title>Chromosome-level genome assembly of Eucalyptus globulus Labill. provides insights into its genome evolution.</title>
        <authorList>
            <person name="Li X."/>
        </authorList>
    </citation>
    <scope>NUCLEOTIDE SEQUENCE [LARGE SCALE GENOMIC DNA]</scope>
    <source>
        <strain evidence="7">CL2024</strain>
        <tissue evidence="7">Fresh tender leaves</tissue>
    </source>
</reference>
<keyword evidence="3 4" id="KW-0862">Zinc</keyword>
<keyword evidence="1 4" id="KW-0479">Metal-binding</keyword>
<evidence type="ECO:0000256" key="1">
    <source>
        <dbReference type="ARBA" id="ARBA00022723"/>
    </source>
</evidence>
<dbReference type="InterPro" id="IPR000571">
    <property type="entry name" value="Znf_CCCH"/>
</dbReference>
<dbReference type="EMBL" id="JBJKBG010000009">
    <property type="protein sequence ID" value="KAL3721504.1"/>
    <property type="molecule type" value="Genomic_DNA"/>
</dbReference>
<feature type="zinc finger region" description="C3H1-type" evidence="4">
    <location>
        <begin position="177"/>
        <end position="204"/>
    </location>
</feature>
<dbReference type="InterPro" id="IPR041367">
    <property type="entry name" value="Znf-CCCH_4"/>
</dbReference>
<feature type="compositionally biased region" description="Basic and acidic residues" evidence="5">
    <location>
        <begin position="605"/>
        <end position="627"/>
    </location>
</feature>
<dbReference type="SMART" id="SM00356">
    <property type="entry name" value="ZnF_C3H1"/>
    <property type="match status" value="2"/>
</dbReference>
<feature type="region of interest" description="Disordered" evidence="5">
    <location>
        <begin position="600"/>
        <end position="737"/>
    </location>
</feature>
<dbReference type="Pfam" id="PF23030">
    <property type="entry name" value="SCAF11-like_C"/>
    <property type="match status" value="1"/>
</dbReference>
<keyword evidence="8" id="KW-1185">Reference proteome</keyword>